<evidence type="ECO:0000256" key="1">
    <source>
        <dbReference type="ARBA" id="ARBA00000900"/>
    </source>
</evidence>
<keyword evidence="6" id="KW-0479">Metal-binding</keyword>
<dbReference type="InterPro" id="IPR001841">
    <property type="entry name" value="Znf_RING"/>
</dbReference>
<keyword evidence="5" id="KW-0812">Transmembrane</keyword>
<dbReference type="OrthoDB" id="8062037at2759"/>
<gene>
    <name evidence="15" type="ORF">NA57DRAFT_52762</name>
</gene>
<evidence type="ECO:0000256" key="11">
    <source>
        <dbReference type="ARBA" id="ARBA00023136"/>
    </source>
</evidence>
<evidence type="ECO:0000256" key="2">
    <source>
        <dbReference type="ARBA" id="ARBA00004141"/>
    </source>
</evidence>
<keyword evidence="8" id="KW-0833">Ubl conjugation pathway</keyword>
<organism evidence="15 16">
    <name type="scientific">Rhizodiscina lignyota</name>
    <dbReference type="NCBI Taxonomy" id="1504668"/>
    <lineage>
        <taxon>Eukaryota</taxon>
        <taxon>Fungi</taxon>
        <taxon>Dikarya</taxon>
        <taxon>Ascomycota</taxon>
        <taxon>Pezizomycotina</taxon>
        <taxon>Dothideomycetes</taxon>
        <taxon>Pleosporomycetidae</taxon>
        <taxon>Aulographales</taxon>
        <taxon>Rhizodiscinaceae</taxon>
        <taxon>Rhizodiscina</taxon>
    </lineage>
</organism>
<comment type="caution">
    <text evidence="15">The sequence shown here is derived from an EMBL/GenBank/DDBJ whole genome shotgun (WGS) entry which is preliminary data.</text>
</comment>
<evidence type="ECO:0000256" key="6">
    <source>
        <dbReference type="ARBA" id="ARBA00022723"/>
    </source>
</evidence>
<accession>A0A9P4IKH7</accession>
<evidence type="ECO:0000256" key="13">
    <source>
        <dbReference type="SAM" id="Coils"/>
    </source>
</evidence>
<dbReference type="GO" id="GO:0008270">
    <property type="term" value="F:zinc ion binding"/>
    <property type="evidence" value="ECO:0007669"/>
    <property type="project" value="UniProtKB-KW"/>
</dbReference>
<dbReference type="Pfam" id="PF13639">
    <property type="entry name" value="zf-RING_2"/>
    <property type="match status" value="1"/>
</dbReference>
<dbReference type="Gene3D" id="3.30.40.10">
    <property type="entry name" value="Zinc/RING finger domain, C3HC4 (zinc finger)"/>
    <property type="match status" value="1"/>
</dbReference>
<comment type="subcellular location">
    <subcellularLocation>
        <location evidence="2">Membrane</location>
        <topology evidence="2">Multi-pass membrane protein</topology>
    </subcellularLocation>
</comment>
<comment type="catalytic activity">
    <reaction evidence="1">
        <text>S-ubiquitinyl-[E2 ubiquitin-conjugating enzyme]-L-cysteine + [acceptor protein]-L-lysine = [E2 ubiquitin-conjugating enzyme]-L-cysteine + N(6)-ubiquitinyl-[acceptor protein]-L-lysine.</text>
        <dbReference type="EC" id="2.3.2.27"/>
    </reaction>
</comment>
<reference evidence="15" key="1">
    <citation type="journal article" date="2020" name="Stud. Mycol.">
        <title>101 Dothideomycetes genomes: a test case for predicting lifestyles and emergence of pathogens.</title>
        <authorList>
            <person name="Haridas S."/>
            <person name="Albert R."/>
            <person name="Binder M."/>
            <person name="Bloem J."/>
            <person name="Labutti K."/>
            <person name="Salamov A."/>
            <person name="Andreopoulos B."/>
            <person name="Baker S."/>
            <person name="Barry K."/>
            <person name="Bills G."/>
            <person name="Bluhm B."/>
            <person name="Cannon C."/>
            <person name="Castanera R."/>
            <person name="Culley D."/>
            <person name="Daum C."/>
            <person name="Ezra D."/>
            <person name="Gonzalez J."/>
            <person name="Henrissat B."/>
            <person name="Kuo A."/>
            <person name="Liang C."/>
            <person name="Lipzen A."/>
            <person name="Lutzoni F."/>
            <person name="Magnuson J."/>
            <person name="Mondo S."/>
            <person name="Nolan M."/>
            <person name="Ohm R."/>
            <person name="Pangilinan J."/>
            <person name="Park H.-J."/>
            <person name="Ramirez L."/>
            <person name="Alfaro M."/>
            <person name="Sun H."/>
            <person name="Tritt A."/>
            <person name="Yoshinaga Y."/>
            <person name="Zwiers L.-H."/>
            <person name="Turgeon B."/>
            <person name="Goodwin S."/>
            <person name="Spatafora J."/>
            <person name="Crous P."/>
            <person name="Grigoriev I."/>
        </authorList>
    </citation>
    <scope>NUCLEOTIDE SEQUENCE</scope>
    <source>
        <strain evidence="15">CBS 133067</strain>
    </source>
</reference>
<dbReference type="GO" id="GO:0061630">
    <property type="term" value="F:ubiquitin protein ligase activity"/>
    <property type="evidence" value="ECO:0007669"/>
    <property type="project" value="UniProtKB-EC"/>
</dbReference>
<evidence type="ECO:0000256" key="12">
    <source>
        <dbReference type="PROSITE-ProRule" id="PRU00175"/>
    </source>
</evidence>
<evidence type="ECO:0000256" key="10">
    <source>
        <dbReference type="ARBA" id="ARBA00022989"/>
    </source>
</evidence>
<name>A0A9P4IKH7_9PEZI</name>
<dbReference type="PROSITE" id="PS50089">
    <property type="entry name" value="ZF_RING_2"/>
    <property type="match status" value="1"/>
</dbReference>
<keyword evidence="13" id="KW-0175">Coiled coil</keyword>
<keyword evidence="11" id="KW-0472">Membrane</keyword>
<proteinExistence type="predicted"/>
<dbReference type="PANTHER" id="PTHR45977">
    <property type="entry name" value="TARGET OF ERK KINASE MPK-1"/>
    <property type="match status" value="1"/>
</dbReference>
<feature type="domain" description="RING-type" evidence="14">
    <location>
        <begin position="271"/>
        <end position="316"/>
    </location>
</feature>
<dbReference type="GO" id="GO:0006511">
    <property type="term" value="P:ubiquitin-dependent protein catabolic process"/>
    <property type="evidence" value="ECO:0007669"/>
    <property type="project" value="TreeGrafter"/>
</dbReference>
<keyword evidence="7 12" id="KW-0863">Zinc-finger</keyword>
<evidence type="ECO:0000256" key="4">
    <source>
        <dbReference type="ARBA" id="ARBA00022679"/>
    </source>
</evidence>
<evidence type="ECO:0000256" key="3">
    <source>
        <dbReference type="ARBA" id="ARBA00012483"/>
    </source>
</evidence>
<dbReference type="Proteomes" id="UP000799772">
    <property type="component" value="Unassembled WGS sequence"/>
</dbReference>
<keyword evidence="9" id="KW-0862">Zinc</keyword>
<evidence type="ECO:0000256" key="9">
    <source>
        <dbReference type="ARBA" id="ARBA00022833"/>
    </source>
</evidence>
<sequence>MDVIDLTQDDPKPMMNEVIDLTQDDPKPVTCEVIDLTRYDADASQEQDQSAPRVSSEPAEGLGICFFCGNGLSNPKHISSYRAFRFAVCDCEMRIALVSTKNVHSVYYSTPPLQTSLASIDPRYSPLLARCVQACSGCTFDGALPELDVERLMCMHHRQCSLQSLRTIQLRSSEEAGATSPTSSCEESAMNDNIDDEANAPEQNWVGLESEIDDFEGSSNEPKDELEDCDLPGLPILKRAVFRLRGADISDATNVGMKRKRNDDIDGHVSCRICLEPIIRSNGLADDPKALRCGHEFHSSCIRSWLLKALSCPVCRCEPFQQDVQEAVKSERERYRNNIEEFRSLWEQEQDIENKWENGYKRLESLEQQQDDLEVQLEEANKWLESLKQRQHDLDTDFKDYRNWEDSQNDALRGIWKRRRTLIGPDDDVDF</sequence>
<keyword evidence="4" id="KW-0808">Transferase</keyword>
<evidence type="ECO:0000256" key="7">
    <source>
        <dbReference type="ARBA" id="ARBA00022771"/>
    </source>
</evidence>
<keyword evidence="16" id="KW-1185">Reference proteome</keyword>
<dbReference type="EMBL" id="ML978122">
    <property type="protein sequence ID" value="KAF2103236.1"/>
    <property type="molecule type" value="Genomic_DNA"/>
</dbReference>
<dbReference type="GO" id="GO:0016567">
    <property type="term" value="P:protein ubiquitination"/>
    <property type="evidence" value="ECO:0007669"/>
    <property type="project" value="TreeGrafter"/>
</dbReference>
<dbReference type="SMART" id="SM00184">
    <property type="entry name" value="RING"/>
    <property type="match status" value="1"/>
</dbReference>
<feature type="coiled-coil region" evidence="13">
    <location>
        <begin position="325"/>
        <end position="390"/>
    </location>
</feature>
<evidence type="ECO:0000259" key="14">
    <source>
        <dbReference type="PROSITE" id="PS50089"/>
    </source>
</evidence>
<evidence type="ECO:0000313" key="15">
    <source>
        <dbReference type="EMBL" id="KAF2103236.1"/>
    </source>
</evidence>
<dbReference type="SUPFAM" id="SSF57850">
    <property type="entry name" value="RING/U-box"/>
    <property type="match status" value="1"/>
</dbReference>
<dbReference type="AlphaFoldDB" id="A0A9P4IKH7"/>
<dbReference type="GO" id="GO:0016020">
    <property type="term" value="C:membrane"/>
    <property type="evidence" value="ECO:0007669"/>
    <property type="project" value="UniProtKB-SubCell"/>
</dbReference>
<dbReference type="EC" id="2.3.2.27" evidence="3"/>
<dbReference type="PANTHER" id="PTHR45977:SF4">
    <property type="entry name" value="RING-TYPE DOMAIN-CONTAINING PROTEIN"/>
    <property type="match status" value="1"/>
</dbReference>
<protein>
    <recommendedName>
        <fullName evidence="3">RING-type E3 ubiquitin transferase</fullName>
        <ecNumber evidence="3">2.3.2.27</ecNumber>
    </recommendedName>
</protein>
<evidence type="ECO:0000313" key="16">
    <source>
        <dbReference type="Proteomes" id="UP000799772"/>
    </source>
</evidence>
<keyword evidence="10" id="KW-1133">Transmembrane helix</keyword>
<evidence type="ECO:0000256" key="8">
    <source>
        <dbReference type="ARBA" id="ARBA00022786"/>
    </source>
</evidence>
<evidence type="ECO:0000256" key="5">
    <source>
        <dbReference type="ARBA" id="ARBA00022692"/>
    </source>
</evidence>
<dbReference type="InterPro" id="IPR013083">
    <property type="entry name" value="Znf_RING/FYVE/PHD"/>
</dbReference>